<dbReference type="Proteomes" id="UP000520767">
    <property type="component" value="Unassembled WGS sequence"/>
</dbReference>
<protein>
    <submittedName>
        <fullName evidence="2">Uncharacterized protein</fullName>
    </submittedName>
</protein>
<feature type="transmembrane region" description="Helical" evidence="1">
    <location>
        <begin position="44"/>
        <end position="64"/>
    </location>
</feature>
<comment type="caution">
    <text evidence="2">The sequence shown here is derived from an EMBL/GenBank/DDBJ whole genome shotgun (WGS) entry which is preliminary data.</text>
</comment>
<keyword evidence="3" id="KW-1185">Reference proteome</keyword>
<gene>
    <name evidence="2" type="ORF">FHR82_007675</name>
</gene>
<dbReference type="AlphaFoldDB" id="A0A7W7VIU6"/>
<proteinExistence type="predicted"/>
<dbReference type="RefSeq" id="WP_184815406.1">
    <property type="nucleotide sequence ID" value="NZ_JACHJQ010000009.1"/>
</dbReference>
<accession>A0A7W7VIU6</accession>
<dbReference type="EMBL" id="JACHJQ010000009">
    <property type="protein sequence ID" value="MBB4911415.1"/>
    <property type="molecule type" value="Genomic_DNA"/>
</dbReference>
<reference evidence="2 3" key="1">
    <citation type="submission" date="2020-08" db="EMBL/GenBank/DDBJ databases">
        <title>Genomic Encyclopedia of Type Strains, Phase III (KMG-III): the genomes of soil and plant-associated and newly described type strains.</title>
        <authorList>
            <person name="Whitman W."/>
        </authorList>
    </citation>
    <scope>NUCLEOTIDE SEQUENCE [LARGE SCALE GENOMIC DNA]</scope>
    <source>
        <strain evidence="2 3">CECT 8960</strain>
    </source>
</reference>
<name>A0A7W7VIU6_9PSEU</name>
<evidence type="ECO:0000313" key="3">
    <source>
        <dbReference type="Proteomes" id="UP000520767"/>
    </source>
</evidence>
<feature type="transmembrane region" description="Helical" evidence="1">
    <location>
        <begin position="136"/>
        <end position="153"/>
    </location>
</feature>
<keyword evidence="1" id="KW-0472">Membrane</keyword>
<feature type="transmembrane region" description="Helical" evidence="1">
    <location>
        <begin position="76"/>
        <end position="102"/>
    </location>
</feature>
<sequence>MWRQLGLTWLVGSAITGTLAVLFTHDTDGFPFRPLEMLSPGSLFTLAVLLFALGVATLAIGWRTQHASWLPNGGRGVLLWTILVAGGGLAGWGYAAAVTFYAEFAPTAQLVLAYTCGGLPFALVAGLLAKPKRMNMAAAFLTAVALLIGFVLLEGRPSILILYLQMMFGPLATTW</sequence>
<organism evidence="2 3">
    <name type="scientific">Actinophytocola algeriensis</name>
    <dbReference type="NCBI Taxonomy" id="1768010"/>
    <lineage>
        <taxon>Bacteria</taxon>
        <taxon>Bacillati</taxon>
        <taxon>Actinomycetota</taxon>
        <taxon>Actinomycetes</taxon>
        <taxon>Pseudonocardiales</taxon>
        <taxon>Pseudonocardiaceae</taxon>
    </lineage>
</organism>
<evidence type="ECO:0000313" key="2">
    <source>
        <dbReference type="EMBL" id="MBB4911415.1"/>
    </source>
</evidence>
<keyword evidence="1" id="KW-1133">Transmembrane helix</keyword>
<keyword evidence="1" id="KW-0812">Transmembrane</keyword>
<feature type="transmembrane region" description="Helical" evidence="1">
    <location>
        <begin position="108"/>
        <end position="129"/>
    </location>
</feature>
<evidence type="ECO:0000256" key="1">
    <source>
        <dbReference type="SAM" id="Phobius"/>
    </source>
</evidence>